<protein>
    <submittedName>
        <fullName evidence="1">IS30 family transposase</fullName>
    </submittedName>
</protein>
<evidence type="ECO:0000313" key="1">
    <source>
        <dbReference type="EMBL" id="MET3657057.1"/>
    </source>
</evidence>
<reference evidence="1 2" key="1">
    <citation type="submission" date="2024-06" db="EMBL/GenBank/DDBJ databases">
        <title>Sorghum-associated microbial communities from plants grown in Nebraska, USA.</title>
        <authorList>
            <person name="Schachtman D."/>
        </authorList>
    </citation>
    <scope>NUCLEOTIDE SEQUENCE [LARGE SCALE GENOMIC DNA]</scope>
    <source>
        <strain evidence="1 2">1288</strain>
    </source>
</reference>
<comment type="caution">
    <text evidence="1">The sequence shown here is derived from an EMBL/GenBank/DDBJ whole genome shotgun (WGS) entry which is preliminary data.</text>
</comment>
<organism evidence="1 2">
    <name type="scientific">Sporosarcina psychrophila</name>
    <name type="common">Bacillus psychrophilus</name>
    <dbReference type="NCBI Taxonomy" id="1476"/>
    <lineage>
        <taxon>Bacteria</taxon>
        <taxon>Bacillati</taxon>
        <taxon>Bacillota</taxon>
        <taxon>Bacilli</taxon>
        <taxon>Bacillales</taxon>
        <taxon>Caryophanaceae</taxon>
        <taxon>Sporosarcina</taxon>
    </lineage>
</organism>
<dbReference type="EMBL" id="JBEPME010000002">
    <property type="protein sequence ID" value="MET3657057.1"/>
    <property type="molecule type" value="Genomic_DNA"/>
</dbReference>
<proteinExistence type="predicted"/>
<sequence length="87" mass="10056">MQDISNSIDYDRSIIWRELKRGTVPQLKTGRTMYEAHFPETAQVKYQENQKACGAKPKLDETIEFIKFAEAKILNDEWSPDDVCGFA</sequence>
<gene>
    <name evidence="1" type="ORF">ABIC55_002144</name>
</gene>
<evidence type="ECO:0000313" key="2">
    <source>
        <dbReference type="Proteomes" id="UP001549104"/>
    </source>
</evidence>
<name>A0ABV2K7K2_SPOPS</name>
<accession>A0ABV2K7K2</accession>
<dbReference type="Proteomes" id="UP001549104">
    <property type="component" value="Unassembled WGS sequence"/>
</dbReference>
<keyword evidence="2" id="KW-1185">Reference proteome</keyword>